<dbReference type="AlphaFoldDB" id="A0A562IBS1"/>
<sequence>MSCSECPALLTVTPGAPQRRTCSDACRQRRSRRLRAEAATAFRAQAADLLRRQTRAVIAGDAAELRRVEADAARLFAA</sequence>
<dbReference type="RefSeq" id="WP_145775256.1">
    <property type="nucleotide sequence ID" value="NZ_BAAATQ010000010.1"/>
</dbReference>
<gene>
    <name evidence="1" type="ORF">JD77_03444</name>
</gene>
<reference evidence="1 2" key="1">
    <citation type="submission" date="2019-07" db="EMBL/GenBank/DDBJ databases">
        <title>R&amp;d 2014.</title>
        <authorList>
            <person name="Klenk H.-P."/>
        </authorList>
    </citation>
    <scope>NUCLEOTIDE SEQUENCE [LARGE SCALE GENOMIC DNA]</scope>
    <source>
        <strain evidence="1 2">DSM 43868</strain>
    </source>
</reference>
<dbReference type="EMBL" id="VLKE01000001">
    <property type="protein sequence ID" value="TWH68451.1"/>
    <property type="molecule type" value="Genomic_DNA"/>
</dbReference>
<protein>
    <submittedName>
        <fullName evidence="1">Uncharacterized protein</fullName>
    </submittedName>
</protein>
<evidence type="ECO:0000313" key="2">
    <source>
        <dbReference type="Proteomes" id="UP000319825"/>
    </source>
</evidence>
<proteinExistence type="predicted"/>
<dbReference type="Proteomes" id="UP000319825">
    <property type="component" value="Unassembled WGS sequence"/>
</dbReference>
<evidence type="ECO:0000313" key="1">
    <source>
        <dbReference type="EMBL" id="TWH68451.1"/>
    </source>
</evidence>
<comment type="caution">
    <text evidence="1">The sequence shown here is derived from an EMBL/GenBank/DDBJ whole genome shotgun (WGS) entry which is preliminary data.</text>
</comment>
<organism evidence="1 2">
    <name type="scientific">Micromonospora olivasterospora</name>
    <dbReference type="NCBI Taxonomy" id="1880"/>
    <lineage>
        <taxon>Bacteria</taxon>
        <taxon>Bacillati</taxon>
        <taxon>Actinomycetota</taxon>
        <taxon>Actinomycetes</taxon>
        <taxon>Micromonosporales</taxon>
        <taxon>Micromonosporaceae</taxon>
        <taxon>Micromonospora</taxon>
    </lineage>
</organism>
<accession>A0A562IBS1</accession>
<keyword evidence="2" id="KW-1185">Reference proteome</keyword>
<name>A0A562IBS1_MICOL</name>